<protein>
    <submittedName>
        <fullName evidence="1">Uncharacterized protein</fullName>
    </submittedName>
</protein>
<reference evidence="2" key="1">
    <citation type="journal article" date="2019" name="Int. J. Syst. Evol. Microbiol.">
        <title>The Global Catalogue of Microorganisms (GCM) 10K type strain sequencing project: providing services to taxonomists for standard genome sequencing and annotation.</title>
        <authorList>
            <consortium name="The Broad Institute Genomics Platform"/>
            <consortium name="The Broad Institute Genome Sequencing Center for Infectious Disease"/>
            <person name="Wu L."/>
            <person name="Ma J."/>
        </authorList>
    </citation>
    <scope>NUCLEOTIDE SEQUENCE [LARGE SCALE GENOMIC DNA]</scope>
    <source>
        <strain evidence="2">JCM 17111</strain>
    </source>
</reference>
<evidence type="ECO:0000313" key="2">
    <source>
        <dbReference type="Proteomes" id="UP001500954"/>
    </source>
</evidence>
<dbReference type="RefSeq" id="WP_345003723.1">
    <property type="nucleotide sequence ID" value="NZ_BAABCY010000006.1"/>
</dbReference>
<evidence type="ECO:0000313" key="1">
    <source>
        <dbReference type="EMBL" id="GAA3553181.1"/>
    </source>
</evidence>
<dbReference type="EMBL" id="BAABCY010000006">
    <property type="protein sequence ID" value="GAA3553181.1"/>
    <property type="molecule type" value="Genomic_DNA"/>
</dbReference>
<organism evidence="1 2">
    <name type="scientific">Snuella lapsa</name>
    <dbReference type="NCBI Taxonomy" id="870481"/>
    <lineage>
        <taxon>Bacteria</taxon>
        <taxon>Pseudomonadati</taxon>
        <taxon>Bacteroidota</taxon>
        <taxon>Flavobacteriia</taxon>
        <taxon>Flavobacteriales</taxon>
        <taxon>Flavobacteriaceae</taxon>
        <taxon>Snuella</taxon>
    </lineage>
</organism>
<accession>A0ABP6WL49</accession>
<proteinExistence type="predicted"/>
<dbReference type="Proteomes" id="UP001500954">
    <property type="component" value="Unassembled WGS sequence"/>
</dbReference>
<keyword evidence="2" id="KW-1185">Reference proteome</keyword>
<comment type="caution">
    <text evidence="1">The sequence shown here is derived from an EMBL/GenBank/DDBJ whole genome shotgun (WGS) entry which is preliminary data.</text>
</comment>
<sequence>MYKSLVFIVPFFIFMGFQNQKTDYDPMFFSMTNELEDITKDEPIFKFAAKHLDTSYNTQISHDVRLLSNSQGEPRLFFSDIETSVCADGECKLANIKVYWNLLGNYVGYGIHPELPLTKFEHDAFEKEDYAKLHKLLLDENSILKRRKITDLIDKIPVSPSYIDSKDLDGISGATKKEIKESVVKGGLYSCYTLWHIVHGEAKEKMKAYLQSIHSAALNAYFLYAPYRDYQIYALKQLNKTEFKEHSKQIAEIFKSTDALTKTYILKKIPTDVLSDQKTTNLFYSAFPYIDINSRTLLIKRLKDANSIAVEIVSEYIGYMTKNQLSMYLKYLEETYGSLNRKVKSNLVKASNSKKYTYSYLMKSS</sequence>
<name>A0ABP6WL49_9FLAO</name>
<gene>
    <name evidence="1" type="ORF">GCM10022395_00880</name>
</gene>